<keyword evidence="9 12" id="KW-0456">Lyase</keyword>
<gene>
    <name evidence="12 15" type="primary">hisH</name>
    <name evidence="15" type="ORF">ERJ77_05650</name>
</gene>
<dbReference type="GO" id="GO:0000105">
    <property type="term" value="P:L-histidine biosynthetic process"/>
    <property type="evidence" value="ECO:0007669"/>
    <property type="project" value="UniProtKB-UniRule"/>
</dbReference>
<proteinExistence type="inferred from homology"/>
<protein>
    <recommendedName>
        <fullName evidence="12">Imidazole glycerol phosphate synthase subunit HisH</fullName>
        <ecNumber evidence="12">4.3.2.10</ecNumber>
    </recommendedName>
    <alternativeName>
        <fullName evidence="12">IGP synthase glutaminase subunit</fullName>
        <ecNumber evidence="12">3.5.1.2</ecNumber>
    </alternativeName>
    <alternativeName>
        <fullName evidence="12">IGP synthase subunit HisH</fullName>
    </alternativeName>
    <alternativeName>
        <fullName evidence="12">ImGP synthase subunit HisH</fullName>
        <shortName evidence="12">IGPS subunit HisH</shortName>
    </alternativeName>
</protein>
<dbReference type="GO" id="GO:0016829">
    <property type="term" value="F:lyase activity"/>
    <property type="evidence" value="ECO:0007669"/>
    <property type="project" value="UniProtKB-KW"/>
</dbReference>
<dbReference type="SUPFAM" id="SSF52317">
    <property type="entry name" value="Class I glutamine amidotransferase-like"/>
    <property type="match status" value="1"/>
</dbReference>
<dbReference type="EC" id="3.5.1.2" evidence="12"/>
<feature type="domain" description="Glutamine amidotransferase" evidence="14">
    <location>
        <begin position="20"/>
        <end position="228"/>
    </location>
</feature>
<comment type="function">
    <text evidence="12">IGPS catalyzes the conversion of PRFAR and glutamine to IGP, AICAR and glutamate. The HisH subunit catalyzes the hydrolysis of glutamine to glutamate and ammonia as part of the synthesis of IGP and AICAR. The resulting ammonia molecule is channeled to the active site of HisF.</text>
</comment>
<feature type="active site" description="Nucleophile" evidence="12 13">
    <location>
        <position position="92"/>
    </location>
</feature>
<evidence type="ECO:0000256" key="1">
    <source>
        <dbReference type="ARBA" id="ARBA00004496"/>
    </source>
</evidence>
<comment type="pathway">
    <text evidence="2 12">Amino-acid biosynthesis; L-histidine biosynthesis; L-histidine from 5-phospho-alpha-D-ribose 1-diphosphate: step 5/9.</text>
</comment>
<dbReference type="GO" id="GO:0004359">
    <property type="term" value="F:glutaminase activity"/>
    <property type="evidence" value="ECO:0007669"/>
    <property type="project" value="UniProtKB-EC"/>
</dbReference>
<dbReference type="GO" id="GO:0005737">
    <property type="term" value="C:cytoplasm"/>
    <property type="evidence" value="ECO:0007669"/>
    <property type="project" value="UniProtKB-SubCell"/>
</dbReference>
<dbReference type="PANTHER" id="PTHR42701:SF1">
    <property type="entry name" value="IMIDAZOLE GLYCEROL PHOSPHATE SYNTHASE SUBUNIT HISH"/>
    <property type="match status" value="1"/>
</dbReference>
<dbReference type="PROSITE" id="PS51273">
    <property type="entry name" value="GATASE_TYPE_1"/>
    <property type="match status" value="1"/>
</dbReference>
<dbReference type="Pfam" id="PF00117">
    <property type="entry name" value="GATase"/>
    <property type="match status" value="1"/>
</dbReference>
<evidence type="ECO:0000313" key="16">
    <source>
        <dbReference type="Proteomes" id="UP000786185"/>
    </source>
</evidence>
<accession>A0AAW4B7A5</accession>
<evidence type="ECO:0000256" key="7">
    <source>
        <dbReference type="ARBA" id="ARBA00022962"/>
    </source>
</evidence>
<dbReference type="CDD" id="cd01748">
    <property type="entry name" value="GATase1_IGP_Synthase"/>
    <property type="match status" value="1"/>
</dbReference>
<dbReference type="PIRSF" id="PIRSF000495">
    <property type="entry name" value="Amidotransf_hisH"/>
    <property type="match status" value="1"/>
</dbReference>
<comment type="subcellular location">
    <subcellularLocation>
        <location evidence="1 12">Cytoplasm</location>
    </subcellularLocation>
</comment>
<dbReference type="PANTHER" id="PTHR42701">
    <property type="entry name" value="IMIDAZOLE GLYCEROL PHOSPHATE SYNTHASE SUBUNIT HISH"/>
    <property type="match status" value="1"/>
</dbReference>
<name>A0AAW4B7A5_VIBAN</name>
<dbReference type="Gene3D" id="3.40.50.880">
    <property type="match status" value="1"/>
</dbReference>
<comment type="catalytic activity">
    <reaction evidence="10 12">
        <text>5-[(5-phospho-1-deoxy-D-ribulos-1-ylimino)methylamino]-1-(5-phospho-beta-D-ribosyl)imidazole-4-carboxamide + L-glutamine = D-erythro-1-(imidazol-4-yl)glycerol 3-phosphate + 5-amino-1-(5-phospho-beta-D-ribosyl)imidazole-4-carboxamide + L-glutamate + H(+)</text>
        <dbReference type="Rhea" id="RHEA:24793"/>
        <dbReference type="ChEBI" id="CHEBI:15378"/>
        <dbReference type="ChEBI" id="CHEBI:29985"/>
        <dbReference type="ChEBI" id="CHEBI:58278"/>
        <dbReference type="ChEBI" id="CHEBI:58359"/>
        <dbReference type="ChEBI" id="CHEBI:58475"/>
        <dbReference type="ChEBI" id="CHEBI:58525"/>
        <dbReference type="EC" id="4.3.2.10"/>
    </reaction>
</comment>
<dbReference type="FunFam" id="3.40.50.880:FF:000009">
    <property type="entry name" value="Imidazole glycerol phosphate synthase subunit HisH"/>
    <property type="match status" value="1"/>
</dbReference>
<evidence type="ECO:0000256" key="3">
    <source>
        <dbReference type="ARBA" id="ARBA00011152"/>
    </source>
</evidence>
<comment type="catalytic activity">
    <reaction evidence="11 12">
        <text>L-glutamine + H2O = L-glutamate + NH4(+)</text>
        <dbReference type="Rhea" id="RHEA:15889"/>
        <dbReference type="ChEBI" id="CHEBI:15377"/>
        <dbReference type="ChEBI" id="CHEBI:28938"/>
        <dbReference type="ChEBI" id="CHEBI:29985"/>
        <dbReference type="ChEBI" id="CHEBI:58359"/>
        <dbReference type="EC" id="3.5.1.2"/>
    </reaction>
</comment>
<dbReference type="InterPro" id="IPR029062">
    <property type="entry name" value="Class_I_gatase-like"/>
</dbReference>
<comment type="subunit">
    <text evidence="3 12">Heterodimer of HisH and HisF.</text>
</comment>
<dbReference type="InterPro" id="IPR010139">
    <property type="entry name" value="Imidazole-glycPsynth_HisH"/>
</dbReference>
<feature type="active site" evidence="12 13">
    <location>
        <position position="214"/>
    </location>
</feature>
<evidence type="ECO:0000256" key="10">
    <source>
        <dbReference type="ARBA" id="ARBA00047838"/>
    </source>
</evidence>
<dbReference type="InterPro" id="IPR017926">
    <property type="entry name" value="GATASE"/>
</dbReference>
<evidence type="ECO:0000256" key="2">
    <source>
        <dbReference type="ARBA" id="ARBA00005091"/>
    </source>
</evidence>
<dbReference type="AlphaFoldDB" id="A0AAW4B7A5"/>
<evidence type="ECO:0000259" key="14">
    <source>
        <dbReference type="Pfam" id="PF00117"/>
    </source>
</evidence>
<dbReference type="NCBIfam" id="TIGR01855">
    <property type="entry name" value="IMP_synth_hisH"/>
    <property type="match status" value="1"/>
</dbReference>
<dbReference type="EC" id="4.3.2.10" evidence="12"/>
<dbReference type="EMBL" id="SCLC01000002">
    <property type="protein sequence ID" value="MBF4433985.1"/>
    <property type="molecule type" value="Genomic_DNA"/>
</dbReference>
<dbReference type="Proteomes" id="UP000786185">
    <property type="component" value="Unassembled WGS sequence"/>
</dbReference>
<keyword evidence="4 12" id="KW-0963">Cytoplasm</keyword>
<evidence type="ECO:0000256" key="9">
    <source>
        <dbReference type="ARBA" id="ARBA00023239"/>
    </source>
</evidence>
<evidence type="ECO:0000256" key="4">
    <source>
        <dbReference type="ARBA" id="ARBA00022490"/>
    </source>
</evidence>
<evidence type="ECO:0000256" key="13">
    <source>
        <dbReference type="PIRSR" id="PIRSR000495-1"/>
    </source>
</evidence>
<evidence type="ECO:0000256" key="5">
    <source>
        <dbReference type="ARBA" id="ARBA00022605"/>
    </source>
</evidence>
<feature type="active site" evidence="12 13">
    <location>
        <position position="212"/>
    </location>
</feature>
<evidence type="ECO:0000256" key="12">
    <source>
        <dbReference type="HAMAP-Rule" id="MF_00278"/>
    </source>
</evidence>
<keyword evidence="6 12" id="KW-0378">Hydrolase</keyword>
<sequence length="230" mass="25162">MSSVREAMSDHSSQPQKVVIIDTGCANVSSVKFAIERLGYPVTISKDPDVVLTADKLFLPGVGTASEAMKNLQQRDLITLVKQVEKPLLGICLGMQLLGQLSEEKGQQASDQANGIVDNDIVDNDIVECLRLCDGEVRLMDTGDLPLPHMGWNTVNAESGHPLFKGIEQGEYFYFVHSYAMPVGEYTIAECEYGKPFTAALQSGNYYGVQFHPERSSKAGSALIKNFLEL</sequence>
<comment type="caution">
    <text evidence="15">The sequence shown here is derived from an EMBL/GenBank/DDBJ whole genome shotgun (WGS) entry which is preliminary data.</text>
</comment>
<dbReference type="GO" id="GO:0000107">
    <property type="term" value="F:imidazoleglycerol-phosphate synthase activity"/>
    <property type="evidence" value="ECO:0007669"/>
    <property type="project" value="UniProtKB-UniRule"/>
</dbReference>
<evidence type="ECO:0000256" key="6">
    <source>
        <dbReference type="ARBA" id="ARBA00022801"/>
    </source>
</evidence>
<evidence type="ECO:0000256" key="11">
    <source>
        <dbReference type="ARBA" id="ARBA00049534"/>
    </source>
</evidence>
<keyword evidence="5 12" id="KW-0028">Amino-acid biosynthesis</keyword>
<keyword evidence="8 12" id="KW-0368">Histidine biosynthesis</keyword>
<dbReference type="HAMAP" id="MF_00278">
    <property type="entry name" value="HisH"/>
    <property type="match status" value="1"/>
</dbReference>
<evidence type="ECO:0000256" key="8">
    <source>
        <dbReference type="ARBA" id="ARBA00023102"/>
    </source>
</evidence>
<organism evidence="15 16">
    <name type="scientific">Vibrio anguillarum</name>
    <name type="common">Listonella anguillarum</name>
    <dbReference type="NCBI Taxonomy" id="55601"/>
    <lineage>
        <taxon>Bacteria</taxon>
        <taxon>Pseudomonadati</taxon>
        <taxon>Pseudomonadota</taxon>
        <taxon>Gammaproteobacteria</taxon>
        <taxon>Vibrionales</taxon>
        <taxon>Vibrionaceae</taxon>
        <taxon>Vibrio</taxon>
    </lineage>
</organism>
<reference evidence="15" key="1">
    <citation type="journal article" date="2021" name="PeerJ">
        <title>Analysis of 44 Vibrio anguillarum genomes reveals high genetic diversity.</title>
        <authorList>
            <person name="Hansen M.J."/>
            <person name="Dalsgaard I."/>
        </authorList>
    </citation>
    <scope>NUCLEOTIDE SEQUENCE</scope>
    <source>
        <strain evidence="15">850617-1/1</strain>
    </source>
</reference>
<keyword evidence="7 12" id="KW-0315">Glutamine amidotransferase</keyword>
<evidence type="ECO:0000313" key="15">
    <source>
        <dbReference type="EMBL" id="MBF4433985.1"/>
    </source>
</evidence>